<keyword evidence="1" id="KW-0472">Membrane</keyword>
<evidence type="ECO:0000256" key="1">
    <source>
        <dbReference type="SAM" id="Phobius"/>
    </source>
</evidence>
<name>X1ADA8_9ZZZZ</name>
<reference evidence="2" key="1">
    <citation type="journal article" date="2014" name="Front. Microbiol.">
        <title>High frequency of phylogenetically diverse reductive dehalogenase-homologous genes in deep subseafloor sedimentary metagenomes.</title>
        <authorList>
            <person name="Kawai M."/>
            <person name="Futagami T."/>
            <person name="Toyoda A."/>
            <person name="Takaki Y."/>
            <person name="Nishi S."/>
            <person name="Hori S."/>
            <person name="Arai W."/>
            <person name="Tsubouchi T."/>
            <person name="Morono Y."/>
            <person name="Uchiyama I."/>
            <person name="Ito T."/>
            <person name="Fujiyama A."/>
            <person name="Inagaki F."/>
            <person name="Takami H."/>
        </authorList>
    </citation>
    <scope>NUCLEOTIDE SEQUENCE</scope>
    <source>
        <strain evidence="2">Expedition CK06-06</strain>
    </source>
</reference>
<proteinExistence type="predicted"/>
<protein>
    <submittedName>
        <fullName evidence="2">Uncharacterized protein</fullName>
    </submittedName>
</protein>
<accession>X1ADA8</accession>
<keyword evidence="1" id="KW-0812">Transmembrane</keyword>
<gene>
    <name evidence="2" type="ORF">S01H4_23775</name>
</gene>
<organism evidence="2">
    <name type="scientific">marine sediment metagenome</name>
    <dbReference type="NCBI Taxonomy" id="412755"/>
    <lineage>
        <taxon>unclassified sequences</taxon>
        <taxon>metagenomes</taxon>
        <taxon>ecological metagenomes</taxon>
    </lineage>
</organism>
<feature type="non-terminal residue" evidence="2">
    <location>
        <position position="58"/>
    </location>
</feature>
<sequence length="58" mass="6850">MKQRTKKRLLKGSKRILMWVMIIFVVLLIYSVGMFRGMIEGIYITQTKHNETVCEFLG</sequence>
<comment type="caution">
    <text evidence="2">The sequence shown here is derived from an EMBL/GenBank/DDBJ whole genome shotgun (WGS) entry which is preliminary data.</text>
</comment>
<dbReference type="EMBL" id="BART01011076">
    <property type="protein sequence ID" value="GAG80450.1"/>
    <property type="molecule type" value="Genomic_DNA"/>
</dbReference>
<dbReference type="AlphaFoldDB" id="X1ADA8"/>
<keyword evidence="1" id="KW-1133">Transmembrane helix</keyword>
<evidence type="ECO:0000313" key="2">
    <source>
        <dbReference type="EMBL" id="GAG80450.1"/>
    </source>
</evidence>
<feature type="transmembrane region" description="Helical" evidence="1">
    <location>
        <begin position="16"/>
        <end position="35"/>
    </location>
</feature>